<evidence type="ECO:0000256" key="2">
    <source>
        <dbReference type="SAM" id="SignalP"/>
    </source>
</evidence>
<reference evidence="3" key="1">
    <citation type="journal article" date="2023" name="Insect Mol. Biol.">
        <title>Genome sequencing provides insights into the evolution of gene families encoding plant cell wall-degrading enzymes in longhorned beetles.</title>
        <authorList>
            <person name="Shin N.R."/>
            <person name="Okamura Y."/>
            <person name="Kirsch R."/>
            <person name="Pauchet Y."/>
        </authorList>
    </citation>
    <scope>NUCLEOTIDE SEQUENCE</scope>
    <source>
        <strain evidence="3">AMC_N1</strain>
    </source>
</reference>
<evidence type="ECO:0008006" key="5">
    <source>
        <dbReference type="Google" id="ProtNLM"/>
    </source>
</evidence>
<protein>
    <recommendedName>
        <fullName evidence="5">Secreted protein</fullName>
    </recommendedName>
</protein>
<feature type="signal peptide" evidence="2">
    <location>
        <begin position="1"/>
        <end position="21"/>
    </location>
</feature>
<evidence type="ECO:0000313" key="3">
    <source>
        <dbReference type="EMBL" id="KAJ8960650.1"/>
    </source>
</evidence>
<dbReference type="EMBL" id="JAPWTK010000008">
    <property type="protein sequence ID" value="KAJ8960650.1"/>
    <property type="molecule type" value="Genomic_DNA"/>
</dbReference>
<evidence type="ECO:0000313" key="4">
    <source>
        <dbReference type="Proteomes" id="UP001162162"/>
    </source>
</evidence>
<keyword evidence="2" id="KW-0732">Signal</keyword>
<gene>
    <name evidence="3" type="ORF">NQ318_013942</name>
</gene>
<proteinExistence type="predicted"/>
<sequence>MAGKLRVAIFGLVLQAWTVESDQGSRTRSPSANPSRQAVDSTQLHQQINASMSSVVQNMAAYKAYMTQMTDRVLDEHQATARTKVDAFKSTLRGARDRSLFAANPVVGCLVSEARLAVLAQQANEQIKRCATVSMAEMTNVISDSLNEAQTFMSIPQVIGRDVQRCGLSHECRWDIVGHAISEAVQVPPKVFALTAKIQSIVLRTVISIDGCGMEALRKIAETGMEILDDVFACISNQFNSINATIPAT</sequence>
<feature type="chain" id="PRO_5043978767" description="Secreted protein" evidence="2">
    <location>
        <begin position="22"/>
        <end position="249"/>
    </location>
</feature>
<keyword evidence="4" id="KW-1185">Reference proteome</keyword>
<dbReference type="Proteomes" id="UP001162162">
    <property type="component" value="Unassembled WGS sequence"/>
</dbReference>
<name>A0AAV8Z8Y5_9CUCU</name>
<comment type="caution">
    <text evidence="3">The sequence shown here is derived from an EMBL/GenBank/DDBJ whole genome shotgun (WGS) entry which is preliminary data.</text>
</comment>
<evidence type="ECO:0000256" key="1">
    <source>
        <dbReference type="SAM" id="MobiDB-lite"/>
    </source>
</evidence>
<dbReference type="AlphaFoldDB" id="A0AAV8Z8Y5"/>
<accession>A0AAV8Z8Y5</accession>
<feature type="region of interest" description="Disordered" evidence="1">
    <location>
        <begin position="23"/>
        <end position="43"/>
    </location>
</feature>
<organism evidence="3 4">
    <name type="scientific">Aromia moschata</name>
    <dbReference type="NCBI Taxonomy" id="1265417"/>
    <lineage>
        <taxon>Eukaryota</taxon>
        <taxon>Metazoa</taxon>
        <taxon>Ecdysozoa</taxon>
        <taxon>Arthropoda</taxon>
        <taxon>Hexapoda</taxon>
        <taxon>Insecta</taxon>
        <taxon>Pterygota</taxon>
        <taxon>Neoptera</taxon>
        <taxon>Endopterygota</taxon>
        <taxon>Coleoptera</taxon>
        <taxon>Polyphaga</taxon>
        <taxon>Cucujiformia</taxon>
        <taxon>Chrysomeloidea</taxon>
        <taxon>Cerambycidae</taxon>
        <taxon>Cerambycinae</taxon>
        <taxon>Callichromatini</taxon>
        <taxon>Aromia</taxon>
    </lineage>
</organism>